<dbReference type="Gene3D" id="3.60.20.10">
    <property type="entry name" value="Glutamine Phosphoribosylpyrophosphate, subunit 1, domain 1"/>
    <property type="match status" value="1"/>
</dbReference>
<organism evidence="1 2">
    <name type="scientific">Vibrio ishigakensis</name>
    <dbReference type="NCBI Taxonomy" id="1481914"/>
    <lineage>
        <taxon>Bacteria</taxon>
        <taxon>Pseudomonadati</taxon>
        <taxon>Pseudomonadota</taxon>
        <taxon>Gammaproteobacteria</taxon>
        <taxon>Vibrionales</taxon>
        <taxon>Vibrionaceae</taxon>
        <taxon>Vibrio</taxon>
    </lineage>
</organism>
<dbReference type="PANTHER" id="PTHR39328:SF1">
    <property type="entry name" value="BLL2871 PROTEIN"/>
    <property type="match status" value="1"/>
</dbReference>
<dbReference type="InterPro" id="IPR029055">
    <property type="entry name" value="Ntn_hydrolases_N"/>
</dbReference>
<dbReference type="EMBL" id="BBSC01000005">
    <property type="protein sequence ID" value="GAM76296.1"/>
    <property type="molecule type" value="Genomic_DNA"/>
</dbReference>
<protein>
    <submittedName>
        <fullName evidence="1">Bll2871 protein</fullName>
    </submittedName>
</protein>
<comment type="caution">
    <text evidence="1">The sequence shown here is derived from an EMBL/GenBank/DDBJ whole genome shotgun (WGS) entry which is preliminary data.</text>
</comment>
<dbReference type="Proteomes" id="UP000031666">
    <property type="component" value="Unassembled WGS sequence"/>
</dbReference>
<name>A0A0B8QCA8_9VIBR</name>
<dbReference type="PANTHER" id="PTHR39328">
    <property type="entry name" value="BLL2871 PROTEIN"/>
    <property type="match status" value="1"/>
</dbReference>
<dbReference type="AlphaFoldDB" id="A0A0B8QCA8"/>
<accession>A0A0B8QCA8</accession>
<sequence length="241" mass="26169">MTISLVHYNPDTGVSASITATGGPSVGGYVNHSWRNLGTCATQGLYTNPWYAEFAKQKLSEGLSASQIIEKIKTEDRNHAQRQCIIVDADGEVACLDGEQNIDYIGHIAGKQVGVAGNMLATPEVLNAFYNRFVKATTDNADKVIENGEQPSFVEGYENTLPHSLIEALEAALKSGGDKRGTYSASLRIEYPDKAPIDIRVDWSEDQVIQDLRKVLSKVEGESFQSFLGGVPSNLQASNFP</sequence>
<reference evidence="1 2" key="1">
    <citation type="submission" date="2015-01" db="EMBL/GenBank/DDBJ databases">
        <title>Vibrio sp. C94 JCM 19241 whole genome shotgun sequence.</title>
        <authorList>
            <person name="Sawabe T."/>
            <person name="Meirelles P."/>
            <person name="Feng G."/>
            <person name="Sayaka M."/>
            <person name="Hattori M."/>
            <person name="Ohkuma M."/>
        </authorList>
    </citation>
    <scope>NUCLEOTIDE SEQUENCE [LARGE SCALE GENOMIC DNA]</scope>
    <source>
        <strain evidence="2">JCM 19241</strain>
    </source>
</reference>
<evidence type="ECO:0000313" key="2">
    <source>
        <dbReference type="Proteomes" id="UP000031666"/>
    </source>
</evidence>
<evidence type="ECO:0000313" key="1">
    <source>
        <dbReference type="EMBL" id="GAM76296.1"/>
    </source>
</evidence>
<dbReference type="Pfam" id="PF06267">
    <property type="entry name" value="DUF1028"/>
    <property type="match status" value="1"/>
</dbReference>
<dbReference type="STRING" id="1481914.JCM19241_594"/>
<proteinExistence type="predicted"/>
<gene>
    <name evidence="1" type="ORF">JCM19241_594</name>
</gene>
<reference evidence="1 2" key="2">
    <citation type="submission" date="2015-01" db="EMBL/GenBank/DDBJ databases">
        <authorList>
            <consortium name="NBRP consortium"/>
            <person name="Sawabe T."/>
            <person name="Meirelles P."/>
            <person name="Feng G."/>
            <person name="Sayaka M."/>
            <person name="Hattori M."/>
            <person name="Ohkuma M."/>
        </authorList>
    </citation>
    <scope>NUCLEOTIDE SEQUENCE [LARGE SCALE GENOMIC DNA]</scope>
    <source>
        <strain evidence="2">JCM 19241</strain>
    </source>
</reference>
<dbReference type="SUPFAM" id="SSF56235">
    <property type="entry name" value="N-terminal nucleophile aminohydrolases (Ntn hydrolases)"/>
    <property type="match status" value="1"/>
</dbReference>
<dbReference type="InterPro" id="IPR010430">
    <property type="entry name" value="DUF1028"/>
</dbReference>